<proteinExistence type="predicted"/>
<dbReference type="OrthoDB" id="7344480at2"/>
<organism evidence="1 2">
    <name type="scientific">Hypericibacter terrae</name>
    <dbReference type="NCBI Taxonomy" id="2602015"/>
    <lineage>
        <taxon>Bacteria</taxon>
        <taxon>Pseudomonadati</taxon>
        <taxon>Pseudomonadota</taxon>
        <taxon>Alphaproteobacteria</taxon>
        <taxon>Rhodospirillales</taxon>
        <taxon>Dongiaceae</taxon>
        <taxon>Hypericibacter</taxon>
    </lineage>
</organism>
<dbReference type="EMBL" id="CP042906">
    <property type="protein sequence ID" value="QEX17870.1"/>
    <property type="molecule type" value="Genomic_DNA"/>
</dbReference>
<keyword evidence="2" id="KW-1185">Reference proteome</keyword>
<dbReference type="RefSeq" id="WP_151178086.1">
    <property type="nucleotide sequence ID" value="NZ_CP042906.1"/>
</dbReference>
<dbReference type="Proteomes" id="UP000326202">
    <property type="component" value="Chromosome"/>
</dbReference>
<gene>
    <name evidence="1" type="ORF">FRZ44_31730</name>
</gene>
<sequence length="274" mass="29122">MTVAVRHRILFVIALIAVAMMTLANRAAASPQILGIVASNGQATPLICDHGRSCRARFSAFCLQQDRPAPSQGTAYRLADAQSLILVVTHPDGHVERRPIGDVVQFQSRFGFTSVDVVLPPSLGSSRGVASLALEIGPAATLLPIEAVDDSDPQTAGEIAVATGPLRAAAARLFDQPSPAADAARLTTEAINALPPVHSESRLGLEQLWADTIATGKAAGASDEGIAQANDMWQSCELAVASRMRLSMRECMEMRHTELMARTNRQFWDETGGS</sequence>
<accession>A0A5J6MP55</accession>
<name>A0A5J6MP55_9PROT</name>
<evidence type="ECO:0000313" key="2">
    <source>
        <dbReference type="Proteomes" id="UP000326202"/>
    </source>
</evidence>
<evidence type="ECO:0000313" key="1">
    <source>
        <dbReference type="EMBL" id="QEX17870.1"/>
    </source>
</evidence>
<dbReference type="AlphaFoldDB" id="A0A5J6MP55"/>
<reference evidence="1 2" key="1">
    <citation type="submission" date="2019-08" db="EMBL/GenBank/DDBJ databases">
        <title>Hyperibacter terrae gen. nov., sp. nov. and Hyperibacter viscosus sp. nov., two new members in the family Rhodospirillaceae isolated from the rhizosphere of Hypericum perforatum.</title>
        <authorList>
            <person name="Noviana Z."/>
        </authorList>
    </citation>
    <scope>NUCLEOTIDE SEQUENCE [LARGE SCALE GENOMIC DNA]</scope>
    <source>
        <strain evidence="1 2">R5913</strain>
    </source>
</reference>
<dbReference type="KEGG" id="htq:FRZ44_31730"/>
<protein>
    <submittedName>
        <fullName evidence="1">Uncharacterized protein</fullName>
    </submittedName>
</protein>